<sequence length="371" mass="40186">MCTLIRSAAGMALCNRRIINPAVLTRFLVRLPDQSDDSVRKLLFPDDPQDVPRAVELMEAIIELLACDFGQVDADTAADLDSIRLLALILKSILTPFITPDMSLMEQMTHLSTYAHLTFTLFCMNRLMFMSNQLHAEAGSYAIPLERLFGKLCMLGGHNSVMSYAQAIERLGQACDLQAVYLRQPDLDQGQRQISMKRSEGVDHLNMVSWTGHAIASDCHIPSAWDEGSKIAQGIFAKLRFPPQSYNYAAIFSDPEIDMLRPFGDGKYPGVESDTDRSIIIPMATSATVPSSTASPPTSTPSAQAIASALSTEVTPSIPSNSAILSTAPSTSITLSTAPFTDSGNPSTETTAAPDDDDDIEDQGDGILFES</sequence>
<dbReference type="AlphaFoldDB" id="A0A8H7DF86"/>
<dbReference type="Proteomes" id="UP000620124">
    <property type="component" value="Unassembled WGS sequence"/>
</dbReference>
<feature type="compositionally biased region" description="Acidic residues" evidence="1">
    <location>
        <begin position="354"/>
        <end position="364"/>
    </location>
</feature>
<evidence type="ECO:0000256" key="1">
    <source>
        <dbReference type="SAM" id="MobiDB-lite"/>
    </source>
</evidence>
<protein>
    <submittedName>
        <fullName evidence="2">Uncharacterized protein</fullName>
    </submittedName>
</protein>
<comment type="caution">
    <text evidence="2">The sequence shown here is derived from an EMBL/GenBank/DDBJ whole genome shotgun (WGS) entry which is preliminary data.</text>
</comment>
<feature type="region of interest" description="Disordered" evidence="1">
    <location>
        <begin position="334"/>
        <end position="371"/>
    </location>
</feature>
<organism evidence="2 3">
    <name type="scientific">Mycena venus</name>
    <dbReference type="NCBI Taxonomy" id="2733690"/>
    <lineage>
        <taxon>Eukaryota</taxon>
        <taxon>Fungi</taxon>
        <taxon>Dikarya</taxon>
        <taxon>Basidiomycota</taxon>
        <taxon>Agaricomycotina</taxon>
        <taxon>Agaricomycetes</taxon>
        <taxon>Agaricomycetidae</taxon>
        <taxon>Agaricales</taxon>
        <taxon>Marasmiineae</taxon>
        <taxon>Mycenaceae</taxon>
        <taxon>Mycena</taxon>
    </lineage>
</organism>
<accession>A0A8H7DF86</accession>
<feature type="compositionally biased region" description="Polar residues" evidence="1">
    <location>
        <begin position="334"/>
        <end position="351"/>
    </location>
</feature>
<keyword evidence="3" id="KW-1185">Reference proteome</keyword>
<evidence type="ECO:0000313" key="2">
    <source>
        <dbReference type="EMBL" id="KAF7372190.1"/>
    </source>
</evidence>
<name>A0A8H7DF86_9AGAR</name>
<gene>
    <name evidence="2" type="ORF">MVEN_00078300</name>
</gene>
<dbReference type="OrthoDB" id="2659841at2759"/>
<reference evidence="2" key="1">
    <citation type="submission" date="2020-05" db="EMBL/GenBank/DDBJ databases">
        <title>Mycena genomes resolve the evolution of fungal bioluminescence.</title>
        <authorList>
            <person name="Tsai I.J."/>
        </authorList>
    </citation>
    <scope>NUCLEOTIDE SEQUENCE</scope>
    <source>
        <strain evidence="2">CCC161011</strain>
    </source>
</reference>
<proteinExistence type="predicted"/>
<dbReference type="EMBL" id="JACAZI010000001">
    <property type="protein sequence ID" value="KAF7372190.1"/>
    <property type="molecule type" value="Genomic_DNA"/>
</dbReference>
<evidence type="ECO:0000313" key="3">
    <source>
        <dbReference type="Proteomes" id="UP000620124"/>
    </source>
</evidence>